<feature type="chain" id="PRO_5034999811" description="Peptidase S1 domain-containing protein" evidence="8">
    <location>
        <begin position="19"/>
        <end position="292"/>
    </location>
</feature>
<evidence type="ECO:0000259" key="9">
    <source>
        <dbReference type="PROSITE" id="PS50240"/>
    </source>
</evidence>
<evidence type="ECO:0000313" key="10">
    <source>
        <dbReference type="Ensembl" id="ENSCUSP00005019582.1"/>
    </source>
</evidence>
<dbReference type="InterPro" id="IPR001314">
    <property type="entry name" value="Peptidase_S1A"/>
</dbReference>
<evidence type="ECO:0000313" key="11">
    <source>
        <dbReference type="Proteomes" id="UP000694563"/>
    </source>
</evidence>
<dbReference type="GO" id="GO:0006508">
    <property type="term" value="P:proteolysis"/>
    <property type="evidence" value="ECO:0007669"/>
    <property type="project" value="UniProtKB-KW"/>
</dbReference>
<evidence type="ECO:0000256" key="3">
    <source>
        <dbReference type="ARBA" id="ARBA00022801"/>
    </source>
</evidence>
<feature type="signal peptide" evidence="8">
    <location>
        <begin position="1"/>
        <end position="18"/>
    </location>
</feature>
<dbReference type="Ensembl" id="ENSCUST00005020323.1">
    <property type="protein sequence ID" value="ENSCUSP00005019582.1"/>
    <property type="gene ID" value="ENSCUSG00005012494.1"/>
</dbReference>
<evidence type="ECO:0000256" key="7">
    <source>
        <dbReference type="RuleBase" id="RU363034"/>
    </source>
</evidence>
<dbReference type="FunFam" id="2.40.10.10:FF:000120">
    <property type="entry name" value="Putative serine protease"/>
    <property type="match status" value="1"/>
</dbReference>
<keyword evidence="3 7" id="KW-0378">Hydrolase</keyword>
<reference evidence="10" key="2">
    <citation type="submission" date="2025-08" db="UniProtKB">
        <authorList>
            <consortium name="Ensembl"/>
        </authorList>
    </citation>
    <scope>IDENTIFICATION</scope>
</reference>
<evidence type="ECO:0000256" key="1">
    <source>
        <dbReference type="ARBA" id="ARBA00022670"/>
    </source>
</evidence>
<evidence type="ECO:0000256" key="8">
    <source>
        <dbReference type="SAM" id="SignalP"/>
    </source>
</evidence>
<dbReference type="SUPFAM" id="SSF50494">
    <property type="entry name" value="Trypsin-like serine proteases"/>
    <property type="match status" value="1"/>
</dbReference>
<gene>
    <name evidence="10" type="primary">LOC117006282</name>
</gene>
<evidence type="ECO:0000256" key="2">
    <source>
        <dbReference type="ARBA" id="ARBA00022729"/>
    </source>
</evidence>
<dbReference type="GO" id="GO:0004252">
    <property type="term" value="F:serine-type endopeptidase activity"/>
    <property type="evidence" value="ECO:0007669"/>
    <property type="project" value="InterPro"/>
</dbReference>
<dbReference type="Pfam" id="PF00089">
    <property type="entry name" value="Trypsin"/>
    <property type="match status" value="1"/>
</dbReference>
<keyword evidence="2 8" id="KW-0732">Signal</keyword>
<keyword evidence="4 7" id="KW-0720">Serine protease</keyword>
<feature type="domain" description="Peptidase S1" evidence="9">
    <location>
        <begin position="48"/>
        <end position="278"/>
    </location>
</feature>
<dbReference type="InterPro" id="IPR033116">
    <property type="entry name" value="TRYPSIN_SER"/>
</dbReference>
<evidence type="ECO:0000256" key="6">
    <source>
        <dbReference type="ARBA" id="ARBA00023157"/>
    </source>
</evidence>
<keyword evidence="5" id="KW-0865">Zymogen</keyword>
<dbReference type="InterPro" id="IPR043504">
    <property type="entry name" value="Peptidase_S1_PA_chymotrypsin"/>
</dbReference>
<name>A0A8C3URU5_CATUS</name>
<dbReference type="InterPro" id="IPR001254">
    <property type="entry name" value="Trypsin_dom"/>
</dbReference>
<evidence type="ECO:0000256" key="5">
    <source>
        <dbReference type="ARBA" id="ARBA00023145"/>
    </source>
</evidence>
<keyword evidence="11" id="KW-1185">Reference proteome</keyword>
<dbReference type="CDD" id="cd00190">
    <property type="entry name" value="Tryp_SPc"/>
    <property type="match status" value="1"/>
</dbReference>
<dbReference type="PROSITE" id="PS00134">
    <property type="entry name" value="TRYPSIN_HIS"/>
    <property type="match status" value="1"/>
</dbReference>
<dbReference type="PANTHER" id="PTHR24271">
    <property type="entry name" value="KALLIKREIN-RELATED"/>
    <property type="match status" value="1"/>
</dbReference>
<dbReference type="Proteomes" id="UP000694563">
    <property type="component" value="Chromosome 23"/>
</dbReference>
<dbReference type="Gene3D" id="2.40.10.10">
    <property type="entry name" value="Trypsin-like serine proteases"/>
    <property type="match status" value="2"/>
</dbReference>
<dbReference type="AlphaFoldDB" id="A0A8C3URU5"/>
<protein>
    <recommendedName>
        <fullName evidence="9">Peptidase S1 domain-containing protein</fullName>
    </recommendedName>
</protein>
<dbReference type="PRINTS" id="PR00722">
    <property type="entry name" value="CHYMOTRYPSIN"/>
</dbReference>
<dbReference type="PROSITE" id="PS50240">
    <property type="entry name" value="TRYPSIN_DOM"/>
    <property type="match status" value="1"/>
</dbReference>
<keyword evidence="6" id="KW-1015">Disulfide bond</keyword>
<sequence>PSLLSLLSYFPLSSYLSAQGVPETSEASQAAELCPLLAFQLSRARGRIIGGKVVVPHSRPYMAYLKIEVKDQSGSKAFSCGGFLIRPDAVLSAAHCVDKKGVNITVILGAHNIHVREQSQQWISVRDWVIHPDYCPVTLHNDIVLLKLKKKAKINKNVKLISLPSSNEHVRAGTKCEVAGWGRTSLDGSKTDVMREVELKVQNDKPCQKEFRKYQRRSMMCVGDQNSGKSTYKGDSGGPLVCNKKAHGIVSHGMGRRLFPEVFTRVSYFEPWIRQQLRRFALQELPASPSSQ</sequence>
<evidence type="ECO:0000256" key="4">
    <source>
        <dbReference type="ARBA" id="ARBA00022825"/>
    </source>
</evidence>
<dbReference type="InterPro" id="IPR018114">
    <property type="entry name" value="TRYPSIN_HIS"/>
</dbReference>
<dbReference type="SMART" id="SM00020">
    <property type="entry name" value="Tryp_SPc"/>
    <property type="match status" value="1"/>
</dbReference>
<reference evidence="10" key="1">
    <citation type="submission" date="2020-10" db="EMBL/GenBank/DDBJ databases">
        <title>Catharus ustulatus (Swainson's thrush) genome, bCatUst1, primary haplotype v2.</title>
        <authorList>
            <person name="Delmore K."/>
            <person name="Vafadar M."/>
            <person name="Formenti G."/>
            <person name="Chow W."/>
            <person name="Pelan S."/>
            <person name="Howe K."/>
            <person name="Rhie A."/>
            <person name="Mountcastle J."/>
            <person name="Haase B."/>
            <person name="Fedrigo O."/>
            <person name="Jarvis E.D."/>
        </authorList>
    </citation>
    <scope>NUCLEOTIDE SEQUENCE [LARGE SCALE GENOMIC DNA]</scope>
</reference>
<accession>A0A8C3URU5</accession>
<dbReference type="PANTHER" id="PTHR24271:SF81">
    <property type="entry name" value="GRANZYME B"/>
    <property type="match status" value="1"/>
</dbReference>
<dbReference type="InterPro" id="IPR009003">
    <property type="entry name" value="Peptidase_S1_PA"/>
</dbReference>
<keyword evidence="1 7" id="KW-0645">Protease</keyword>
<dbReference type="PROSITE" id="PS00135">
    <property type="entry name" value="TRYPSIN_SER"/>
    <property type="match status" value="1"/>
</dbReference>
<reference evidence="10" key="3">
    <citation type="submission" date="2025-09" db="UniProtKB">
        <authorList>
            <consortium name="Ensembl"/>
        </authorList>
    </citation>
    <scope>IDENTIFICATION</scope>
</reference>
<organism evidence="10 11">
    <name type="scientific">Catharus ustulatus</name>
    <name type="common">Russet-backed thrush</name>
    <name type="synonym">Hylocichla ustulatus</name>
    <dbReference type="NCBI Taxonomy" id="91951"/>
    <lineage>
        <taxon>Eukaryota</taxon>
        <taxon>Metazoa</taxon>
        <taxon>Chordata</taxon>
        <taxon>Craniata</taxon>
        <taxon>Vertebrata</taxon>
        <taxon>Euteleostomi</taxon>
        <taxon>Archelosauria</taxon>
        <taxon>Archosauria</taxon>
        <taxon>Dinosauria</taxon>
        <taxon>Saurischia</taxon>
        <taxon>Theropoda</taxon>
        <taxon>Coelurosauria</taxon>
        <taxon>Aves</taxon>
        <taxon>Neognathae</taxon>
        <taxon>Neoaves</taxon>
        <taxon>Telluraves</taxon>
        <taxon>Australaves</taxon>
        <taxon>Passeriformes</taxon>
        <taxon>Turdidae</taxon>
        <taxon>Catharus</taxon>
    </lineage>
</organism>
<dbReference type="GO" id="GO:0005737">
    <property type="term" value="C:cytoplasm"/>
    <property type="evidence" value="ECO:0007669"/>
    <property type="project" value="TreeGrafter"/>
</dbReference>
<proteinExistence type="predicted"/>